<feature type="domain" description="Sulfatase-modifying factor enzyme-like" evidence="1">
    <location>
        <begin position="37"/>
        <end position="88"/>
    </location>
</feature>
<dbReference type="AlphaFoldDB" id="A0A382K1E7"/>
<evidence type="ECO:0000313" key="2">
    <source>
        <dbReference type="EMBL" id="SVC18704.1"/>
    </source>
</evidence>
<protein>
    <recommendedName>
        <fullName evidence="1">Sulfatase-modifying factor enzyme-like domain-containing protein</fullName>
    </recommendedName>
</protein>
<feature type="non-terminal residue" evidence="2">
    <location>
        <position position="116"/>
    </location>
</feature>
<dbReference type="InterPro" id="IPR005532">
    <property type="entry name" value="SUMF_dom"/>
</dbReference>
<organism evidence="2">
    <name type="scientific">marine metagenome</name>
    <dbReference type="NCBI Taxonomy" id="408172"/>
    <lineage>
        <taxon>unclassified sequences</taxon>
        <taxon>metagenomes</taxon>
        <taxon>ecological metagenomes</taxon>
    </lineage>
</organism>
<gene>
    <name evidence="2" type="ORF">METZ01_LOCUS271558</name>
</gene>
<proteinExistence type="predicted"/>
<dbReference type="Pfam" id="PF03781">
    <property type="entry name" value="FGE-sulfatase"/>
    <property type="match status" value="1"/>
</dbReference>
<dbReference type="Gene3D" id="3.90.1580.10">
    <property type="entry name" value="paralog of FGE (formylglycine-generating enzyme)"/>
    <property type="match status" value="1"/>
</dbReference>
<dbReference type="EMBL" id="UINC01078033">
    <property type="protein sequence ID" value="SVC18704.1"/>
    <property type="molecule type" value="Genomic_DNA"/>
</dbReference>
<dbReference type="InterPro" id="IPR042095">
    <property type="entry name" value="SUMF_sf"/>
</dbReference>
<sequence length="116" mass="13500">MDRFPFLIFVSILFCQIDNSKFAEYDETLIGTDQSIRMIPVSGGEFRMGSLESEKRRREDEGPSHQVIVSDYWISSLEVSWDLYELFLLRNIDSLLVDNERYNMDIDAISGATMPY</sequence>
<name>A0A382K1E7_9ZZZZ</name>
<evidence type="ECO:0000259" key="1">
    <source>
        <dbReference type="Pfam" id="PF03781"/>
    </source>
</evidence>
<accession>A0A382K1E7</accession>
<dbReference type="InterPro" id="IPR016187">
    <property type="entry name" value="CTDL_fold"/>
</dbReference>
<reference evidence="2" key="1">
    <citation type="submission" date="2018-05" db="EMBL/GenBank/DDBJ databases">
        <authorList>
            <person name="Lanie J.A."/>
            <person name="Ng W.-L."/>
            <person name="Kazmierczak K.M."/>
            <person name="Andrzejewski T.M."/>
            <person name="Davidsen T.M."/>
            <person name="Wayne K.J."/>
            <person name="Tettelin H."/>
            <person name="Glass J.I."/>
            <person name="Rusch D."/>
            <person name="Podicherti R."/>
            <person name="Tsui H.-C.T."/>
            <person name="Winkler M.E."/>
        </authorList>
    </citation>
    <scope>NUCLEOTIDE SEQUENCE</scope>
</reference>
<dbReference type="SUPFAM" id="SSF56436">
    <property type="entry name" value="C-type lectin-like"/>
    <property type="match status" value="1"/>
</dbReference>